<name>A0A699JDY9_TANCI</name>
<accession>A0A699JDY9</accession>
<evidence type="ECO:0000313" key="3">
    <source>
        <dbReference type="EMBL" id="GFA29218.1"/>
    </source>
</evidence>
<feature type="coiled-coil region" evidence="1">
    <location>
        <begin position="172"/>
        <end position="223"/>
    </location>
</feature>
<feature type="coiled-coil region" evidence="1">
    <location>
        <begin position="257"/>
        <end position="328"/>
    </location>
</feature>
<proteinExistence type="predicted"/>
<organism evidence="3">
    <name type="scientific">Tanacetum cinerariifolium</name>
    <name type="common">Dalmatian daisy</name>
    <name type="synonym">Chrysanthemum cinerariifolium</name>
    <dbReference type="NCBI Taxonomy" id="118510"/>
    <lineage>
        <taxon>Eukaryota</taxon>
        <taxon>Viridiplantae</taxon>
        <taxon>Streptophyta</taxon>
        <taxon>Embryophyta</taxon>
        <taxon>Tracheophyta</taxon>
        <taxon>Spermatophyta</taxon>
        <taxon>Magnoliopsida</taxon>
        <taxon>eudicotyledons</taxon>
        <taxon>Gunneridae</taxon>
        <taxon>Pentapetalae</taxon>
        <taxon>asterids</taxon>
        <taxon>campanulids</taxon>
        <taxon>Asterales</taxon>
        <taxon>Asteraceae</taxon>
        <taxon>Asteroideae</taxon>
        <taxon>Anthemideae</taxon>
        <taxon>Anthemidinae</taxon>
        <taxon>Tanacetum</taxon>
    </lineage>
</organism>
<evidence type="ECO:0000256" key="2">
    <source>
        <dbReference type="SAM" id="MobiDB-lite"/>
    </source>
</evidence>
<dbReference type="EMBL" id="BKCJ010399386">
    <property type="protein sequence ID" value="GFA29218.1"/>
    <property type="molecule type" value="Genomic_DNA"/>
</dbReference>
<comment type="caution">
    <text evidence="3">The sequence shown here is derived from an EMBL/GenBank/DDBJ whole genome shotgun (WGS) entry which is preliminary data.</text>
</comment>
<gene>
    <name evidence="3" type="ORF">Tci_601190</name>
</gene>
<evidence type="ECO:0000256" key="1">
    <source>
        <dbReference type="SAM" id="Coils"/>
    </source>
</evidence>
<dbReference type="AlphaFoldDB" id="A0A699JDY9"/>
<sequence>MNMLNNKCRTSFAKPEFLKKAQRANPRLYDIGCYNDNLALMLAPYSDEVIRLEKESRSKLSDLVRPFDYAKLNSLYDLFVPQIIKNTIEQNFCPVITKINVGLHIFLKRLNEEMVADLRYFNSLELEVDSLTSQLETQKTQFVNEIDHLCREYYYADHMNVILGVYTELDEVTNLQCDYLELLQKYECLETELSKSKKMSKSFESVQKHAINLELELQQCKEKVKNDMSFKVNKSKDFCKEREQCLNEKMVADLRYFNSLELEVDSLRYQLETQKTQFLNEIDRLSKEYYYVDHMNAILGVYTELDEVTNLQCDYLELLEKCECLETELSKNRVMRNGSQGKKQEVKDQRRSVKLSKNKTFVTACNDSLNAKTLNVNSVCATCDTCVLIDKHDMCVLNSVAKPLKRTVSSEFNQKPRNFTRKLYERVSKTCSWWYSKFTPSGYKWKPKSGIENVNSNVSMSLGNASRNANTSRRSTVSNTPLSSNSFAARKDCLIYRRLWVLKAHDGKSQASN</sequence>
<keyword evidence="1" id="KW-0175">Coiled coil</keyword>
<protein>
    <submittedName>
        <fullName evidence="3">Uncharacterized protein</fullName>
    </submittedName>
</protein>
<reference evidence="3" key="1">
    <citation type="journal article" date="2019" name="Sci. Rep.">
        <title>Draft genome of Tanacetum cinerariifolium, the natural source of mosquito coil.</title>
        <authorList>
            <person name="Yamashiro T."/>
            <person name="Shiraishi A."/>
            <person name="Satake H."/>
            <person name="Nakayama K."/>
        </authorList>
    </citation>
    <scope>NUCLEOTIDE SEQUENCE</scope>
</reference>
<feature type="region of interest" description="Disordered" evidence="2">
    <location>
        <begin position="462"/>
        <end position="481"/>
    </location>
</feature>